<keyword evidence="5" id="KW-1185">Reference proteome</keyword>
<feature type="domain" description="AAA+ ATPase" evidence="3">
    <location>
        <begin position="168"/>
        <end position="317"/>
    </location>
</feature>
<dbReference type="SMART" id="SM00382">
    <property type="entry name" value="AAA"/>
    <property type="match status" value="1"/>
</dbReference>
<protein>
    <recommendedName>
        <fullName evidence="3">AAA+ ATPase domain-containing protein</fullName>
    </recommendedName>
</protein>
<evidence type="ECO:0000259" key="3">
    <source>
        <dbReference type="SMART" id="SM00382"/>
    </source>
</evidence>
<evidence type="ECO:0000313" key="4">
    <source>
        <dbReference type="EMBL" id="KXG76791.1"/>
    </source>
</evidence>
<dbReference type="PANTHER" id="PTHR20953:SF3">
    <property type="entry name" value="P-LOOP CONTAINING NUCLEOSIDE TRIPHOSPHATE HYDROLASES SUPERFAMILY PROTEIN"/>
    <property type="match status" value="1"/>
</dbReference>
<gene>
    <name evidence="4" type="ORF">AN619_07830</name>
</gene>
<dbReference type="RefSeq" id="WP_083524966.1">
    <property type="nucleotide sequence ID" value="NZ_LOEE01000021.1"/>
</dbReference>
<dbReference type="STRING" id="520762.AN619_07830"/>
<dbReference type="InterPro" id="IPR014217">
    <property type="entry name" value="Spore_III_AA"/>
</dbReference>
<evidence type="ECO:0000313" key="5">
    <source>
        <dbReference type="Proteomes" id="UP000070456"/>
    </source>
</evidence>
<organism evidence="4 5">
    <name type="scientific">Thermotalea metallivorans</name>
    <dbReference type="NCBI Taxonomy" id="520762"/>
    <lineage>
        <taxon>Bacteria</taxon>
        <taxon>Bacillati</taxon>
        <taxon>Bacillota</taxon>
        <taxon>Clostridia</taxon>
        <taxon>Peptostreptococcales</taxon>
        <taxon>Thermotaleaceae</taxon>
        <taxon>Thermotalea</taxon>
    </lineage>
</organism>
<dbReference type="InterPro" id="IPR003593">
    <property type="entry name" value="AAA+_ATPase"/>
</dbReference>
<dbReference type="AlphaFoldDB" id="A0A140L8B6"/>
<dbReference type="Proteomes" id="UP000070456">
    <property type="component" value="Unassembled WGS sequence"/>
</dbReference>
<dbReference type="SUPFAM" id="SSF52540">
    <property type="entry name" value="P-loop containing nucleoside triphosphate hydrolases"/>
    <property type="match status" value="1"/>
</dbReference>
<evidence type="ECO:0000256" key="2">
    <source>
        <dbReference type="ARBA" id="ARBA00022840"/>
    </source>
</evidence>
<accession>A0A140L8B6</accession>
<dbReference type="Pfam" id="PF19568">
    <property type="entry name" value="Spore_III_AA"/>
    <property type="match status" value="1"/>
</dbReference>
<dbReference type="NCBIfam" id="TIGR02858">
    <property type="entry name" value="spore_III_AA"/>
    <property type="match status" value="1"/>
</dbReference>
<reference evidence="4 5" key="1">
    <citation type="submission" date="2015-12" db="EMBL/GenBank/DDBJ databases">
        <title>Draft genome sequence of the thermoanaerobe Thermotalea metallivorans, an isolate from the runoff channel of the Great Artesian Basin, Australia.</title>
        <authorList>
            <person name="Patel B.K."/>
        </authorList>
    </citation>
    <scope>NUCLEOTIDE SEQUENCE [LARGE SCALE GENOMIC DNA]</scope>
    <source>
        <strain evidence="4 5">B2-1</strain>
    </source>
</reference>
<evidence type="ECO:0000256" key="1">
    <source>
        <dbReference type="ARBA" id="ARBA00022741"/>
    </source>
</evidence>
<dbReference type="EMBL" id="LOEE01000021">
    <property type="protein sequence ID" value="KXG76791.1"/>
    <property type="molecule type" value="Genomic_DNA"/>
</dbReference>
<dbReference type="PANTHER" id="PTHR20953">
    <property type="entry name" value="KINASE-RELATED"/>
    <property type="match status" value="1"/>
</dbReference>
<comment type="caution">
    <text evidence="4">The sequence shown here is derived from an EMBL/GenBank/DDBJ whole genome shotgun (WGS) entry which is preliminary data.</text>
</comment>
<dbReference type="PATRIC" id="fig|520762.4.peg.878"/>
<name>A0A140L8B6_9FIRM</name>
<dbReference type="InterPro" id="IPR027417">
    <property type="entry name" value="P-loop_NTPase"/>
</dbReference>
<dbReference type="GO" id="GO:0005524">
    <property type="term" value="F:ATP binding"/>
    <property type="evidence" value="ECO:0007669"/>
    <property type="project" value="UniProtKB-KW"/>
</dbReference>
<dbReference type="InterPro" id="IPR045735">
    <property type="entry name" value="Spore_III_AA_AAA+_ATPase"/>
</dbReference>
<keyword evidence="1" id="KW-0547">Nucleotide-binding</keyword>
<sequence>MDLPADVNFFRKNTEDHSMKKEILESLPFNLRSAMMGLSPDIWSGMEEIRLRVNQPLMIYVLNRDLLLDGKGAICFDAAKAYKVTKTDIEKTFQLIVDYSPYALEEEIRNGFITIRGGHRIGISGSIVMQGSSIKTIKDICGLNIRIARQKIGISDPFMEYIVSSSNGFYNTLIVSPPQCGKTTLLRDIIRNLSNGMKRPNFVGFKVGVVDERSEICGMYQGVPQNDVGMRTDVLDACPKAEGIMMLIRSMSPQIIATDEIGKTEDVLAVKEALNAGIKLITTVHGRDMEEICRRPSLRPLMHQDIFERIIILSNIPRVGTVQSILDGKSKSSVLSQFAKGRRCEGVG</sequence>
<dbReference type="Gene3D" id="3.40.50.300">
    <property type="entry name" value="P-loop containing nucleotide triphosphate hydrolases"/>
    <property type="match status" value="1"/>
</dbReference>
<keyword evidence="2" id="KW-0067">ATP-binding</keyword>
<proteinExistence type="predicted"/>